<comment type="caution">
    <text evidence="1">The sequence shown here is derived from an EMBL/GenBank/DDBJ whole genome shotgun (WGS) entry which is preliminary data.</text>
</comment>
<evidence type="ECO:0000313" key="1">
    <source>
        <dbReference type="EMBL" id="GBP48534.1"/>
    </source>
</evidence>
<accession>A0A4C1WED0</accession>
<dbReference type="EMBL" id="BGZK01000526">
    <property type="protein sequence ID" value="GBP48534.1"/>
    <property type="molecule type" value="Genomic_DNA"/>
</dbReference>
<name>A0A4C1WED0_EUMVA</name>
<sequence>MFRCWVGRAIHFAYARSDPHGPPVNYVIADRSRAPSMRVHLRGLMKVQLGADLKVINIQDTLTSRRINLERERGIGVEG</sequence>
<keyword evidence="2" id="KW-1185">Reference proteome</keyword>
<dbReference type="Proteomes" id="UP000299102">
    <property type="component" value="Unassembled WGS sequence"/>
</dbReference>
<dbReference type="AlphaFoldDB" id="A0A4C1WED0"/>
<organism evidence="1 2">
    <name type="scientific">Eumeta variegata</name>
    <name type="common">Bagworm moth</name>
    <name type="synonym">Eumeta japonica</name>
    <dbReference type="NCBI Taxonomy" id="151549"/>
    <lineage>
        <taxon>Eukaryota</taxon>
        <taxon>Metazoa</taxon>
        <taxon>Ecdysozoa</taxon>
        <taxon>Arthropoda</taxon>
        <taxon>Hexapoda</taxon>
        <taxon>Insecta</taxon>
        <taxon>Pterygota</taxon>
        <taxon>Neoptera</taxon>
        <taxon>Endopterygota</taxon>
        <taxon>Lepidoptera</taxon>
        <taxon>Glossata</taxon>
        <taxon>Ditrysia</taxon>
        <taxon>Tineoidea</taxon>
        <taxon>Psychidae</taxon>
        <taxon>Oiketicinae</taxon>
        <taxon>Eumeta</taxon>
    </lineage>
</organism>
<proteinExistence type="predicted"/>
<evidence type="ECO:0000313" key="2">
    <source>
        <dbReference type="Proteomes" id="UP000299102"/>
    </source>
</evidence>
<protein>
    <submittedName>
        <fullName evidence="1">Uncharacterized protein</fullName>
    </submittedName>
</protein>
<reference evidence="1 2" key="1">
    <citation type="journal article" date="2019" name="Commun. Biol.">
        <title>The bagworm genome reveals a unique fibroin gene that provides high tensile strength.</title>
        <authorList>
            <person name="Kono N."/>
            <person name="Nakamura H."/>
            <person name="Ohtoshi R."/>
            <person name="Tomita M."/>
            <person name="Numata K."/>
            <person name="Arakawa K."/>
        </authorList>
    </citation>
    <scope>NUCLEOTIDE SEQUENCE [LARGE SCALE GENOMIC DNA]</scope>
</reference>
<gene>
    <name evidence="1" type="ORF">EVAR_38506_1</name>
</gene>